<dbReference type="PANTHER" id="PTHR43112:SF3">
    <property type="entry name" value="FERREDOXIN-2, CHLOROPLASTIC"/>
    <property type="match status" value="1"/>
</dbReference>
<keyword evidence="6" id="KW-0408">Iron</keyword>
<dbReference type="Pfam" id="PF00111">
    <property type="entry name" value="Fer2"/>
    <property type="match status" value="1"/>
</dbReference>
<organism evidence="10 11">
    <name type="scientific">Paraburkholderia eburnea</name>
    <dbReference type="NCBI Taxonomy" id="1189126"/>
    <lineage>
        <taxon>Bacteria</taxon>
        <taxon>Pseudomonadati</taxon>
        <taxon>Pseudomonadota</taxon>
        <taxon>Betaproteobacteria</taxon>
        <taxon>Burkholderiales</taxon>
        <taxon>Burkholderiaceae</taxon>
        <taxon>Paraburkholderia</taxon>
    </lineage>
</organism>
<comment type="caution">
    <text evidence="10">The sequence shown here is derived from an EMBL/GenBank/DDBJ whole genome shotgun (WGS) entry which is preliminary data.</text>
</comment>
<gene>
    <name evidence="10" type="ORF">B0G62_102222</name>
</gene>
<sequence length="110" mass="11890">MNPDAPEPLPGEHAETHVPVVRVEPLGGEFDAPPELTLLEAASFAGIRLPRLCRNGTCRTCLCRVVSGEIGYTIEWPGLSREEKAEGYVLTCVAVARTDLVLDVPDAEFS</sequence>
<keyword evidence="5" id="KW-0249">Electron transport</keyword>
<dbReference type="SUPFAM" id="SSF54292">
    <property type="entry name" value="2Fe-2S ferredoxin-like"/>
    <property type="match status" value="1"/>
</dbReference>
<dbReference type="PANTHER" id="PTHR43112">
    <property type="entry name" value="FERREDOXIN"/>
    <property type="match status" value="1"/>
</dbReference>
<dbReference type="GO" id="GO:0046872">
    <property type="term" value="F:metal ion binding"/>
    <property type="evidence" value="ECO:0007669"/>
    <property type="project" value="UniProtKB-KW"/>
</dbReference>
<accession>A0A2S4MIM8</accession>
<dbReference type="InterPro" id="IPR036010">
    <property type="entry name" value="2Fe-2S_ferredoxin-like_sf"/>
</dbReference>
<dbReference type="InterPro" id="IPR001041">
    <property type="entry name" value="2Fe-2S_ferredoxin-type"/>
</dbReference>
<comment type="cofactor">
    <cofactor evidence="8">
        <name>[2Fe-2S] cluster</name>
        <dbReference type="ChEBI" id="CHEBI:190135"/>
    </cofactor>
</comment>
<keyword evidence="7" id="KW-0411">Iron-sulfur</keyword>
<evidence type="ECO:0000256" key="6">
    <source>
        <dbReference type="ARBA" id="ARBA00023004"/>
    </source>
</evidence>
<comment type="similarity">
    <text evidence="1">Belongs to the 2Fe2S plant-type ferredoxin family.</text>
</comment>
<evidence type="ECO:0000256" key="7">
    <source>
        <dbReference type="ARBA" id="ARBA00023014"/>
    </source>
</evidence>
<name>A0A2S4MIM8_9BURK</name>
<evidence type="ECO:0000313" key="10">
    <source>
        <dbReference type="EMBL" id="POR54614.1"/>
    </source>
</evidence>
<evidence type="ECO:0000313" key="11">
    <source>
        <dbReference type="Proteomes" id="UP000237381"/>
    </source>
</evidence>
<evidence type="ECO:0000259" key="9">
    <source>
        <dbReference type="PROSITE" id="PS51085"/>
    </source>
</evidence>
<keyword evidence="3" id="KW-0001">2Fe-2S</keyword>
<protein>
    <submittedName>
        <fullName evidence="10">Ferredoxin</fullName>
    </submittedName>
</protein>
<dbReference type="AlphaFoldDB" id="A0A2S4MIM8"/>
<dbReference type="EMBL" id="PQGA01000002">
    <property type="protein sequence ID" value="POR54614.1"/>
    <property type="molecule type" value="Genomic_DNA"/>
</dbReference>
<evidence type="ECO:0000256" key="3">
    <source>
        <dbReference type="ARBA" id="ARBA00022714"/>
    </source>
</evidence>
<evidence type="ECO:0000256" key="2">
    <source>
        <dbReference type="ARBA" id="ARBA00022448"/>
    </source>
</evidence>
<dbReference type="Gene3D" id="3.10.20.30">
    <property type="match status" value="1"/>
</dbReference>
<keyword evidence="11" id="KW-1185">Reference proteome</keyword>
<evidence type="ECO:0000256" key="1">
    <source>
        <dbReference type="ARBA" id="ARBA00007874"/>
    </source>
</evidence>
<dbReference type="InterPro" id="IPR012675">
    <property type="entry name" value="Beta-grasp_dom_sf"/>
</dbReference>
<dbReference type="OrthoDB" id="9806195at2"/>
<evidence type="ECO:0000256" key="8">
    <source>
        <dbReference type="ARBA" id="ARBA00034078"/>
    </source>
</evidence>
<evidence type="ECO:0000256" key="5">
    <source>
        <dbReference type="ARBA" id="ARBA00022982"/>
    </source>
</evidence>
<dbReference type="GO" id="GO:0051537">
    <property type="term" value="F:2 iron, 2 sulfur cluster binding"/>
    <property type="evidence" value="ECO:0007669"/>
    <property type="project" value="UniProtKB-KW"/>
</dbReference>
<dbReference type="RefSeq" id="WP_103703174.1">
    <property type="nucleotide sequence ID" value="NZ_PQGA01000002.1"/>
</dbReference>
<reference evidence="10 11" key="1">
    <citation type="submission" date="2018-01" db="EMBL/GenBank/DDBJ databases">
        <title>Genomic Encyclopedia of Type Strains, Phase III (KMG-III): the genomes of soil and plant-associated and newly described type strains.</title>
        <authorList>
            <person name="Whitman W."/>
        </authorList>
    </citation>
    <scope>NUCLEOTIDE SEQUENCE [LARGE SCALE GENOMIC DNA]</scope>
    <source>
        <strain evidence="10 11">JCM 18070</strain>
    </source>
</reference>
<feature type="domain" description="2Fe-2S ferredoxin-type" evidence="9">
    <location>
        <begin position="19"/>
        <end position="108"/>
    </location>
</feature>
<dbReference type="PROSITE" id="PS51085">
    <property type="entry name" value="2FE2S_FER_2"/>
    <property type="match status" value="1"/>
</dbReference>
<keyword evidence="4" id="KW-0479">Metal-binding</keyword>
<evidence type="ECO:0000256" key="4">
    <source>
        <dbReference type="ARBA" id="ARBA00022723"/>
    </source>
</evidence>
<dbReference type="CDD" id="cd00207">
    <property type="entry name" value="fer2"/>
    <property type="match status" value="1"/>
</dbReference>
<proteinExistence type="inferred from homology"/>
<keyword evidence="2" id="KW-0813">Transport</keyword>
<dbReference type="Proteomes" id="UP000237381">
    <property type="component" value="Unassembled WGS sequence"/>
</dbReference>